<evidence type="ECO:0000313" key="5">
    <source>
        <dbReference type="Proteomes" id="UP000827721"/>
    </source>
</evidence>
<dbReference type="CDD" id="cd22908">
    <property type="entry name" value="HFD_NFYC-like"/>
    <property type="match status" value="1"/>
</dbReference>
<evidence type="ECO:0000259" key="3">
    <source>
        <dbReference type="Pfam" id="PF00808"/>
    </source>
</evidence>
<keyword evidence="5" id="KW-1185">Reference proteome</keyword>
<protein>
    <recommendedName>
        <fullName evidence="3">Transcription factor CBF/NF-Y/archaeal histone domain-containing protein</fullName>
    </recommendedName>
</protein>
<dbReference type="InterPro" id="IPR003958">
    <property type="entry name" value="CBFA_NFYB_domain"/>
</dbReference>
<keyword evidence="2" id="KW-0539">Nucleus</keyword>
<gene>
    <name evidence="4" type="ORF">JRO89_XS11G0007900</name>
</gene>
<evidence type="ECO:0000313" key="4">
    <source>
        <dbReference type="EMBL" id="KAH7556889.1"/>
    </source>
</evidence>
<dbReference type="InterPro" id="IPR009072">
    <property type="entry name" value="Histone-fold"/>
</dbReference>
<sequence>MEKYSGKRNRVAMDLNQSLEISPSTPSPQVNKLVPMRGPFMLPQLHQAAKECEFFREKDEEEARNSEFMQTQWMHLKLFWNQRMFEINHTSEVAFKNSHPLPLAKIKRIMKSNEAVKMVSAEAPVLFAKACEIFIMELTARAWMQTVGCNRRTLQRFDIAKALQLDKLFHFLFDAVPDLEKCRKNVAIAPLDLMLKPSSAFEVNHESTSQ</sequence>
<comment type="subcellular location">
    <subcellularLocation>
        <location evidence="1">Nucleus</location>
    </subcellularLocation>
</comment>
<comment type="caution">
    <text evidence="4">The sequence shown here is derived from an EMBL/GenBank/DDBJ whole genome shotgun (WGS) entry which is preliminary data.</text>
</comment>
<evidence type="ECO:0000256" key="2">
    <source>
        <dbReference type="ARBA" id="ARBA00023242"/>
    </source>
</evidence>
<reference evidence="4 5" key="1">
    <citation type="submission" date="2021-02" db="EMBL/GenBank/DDBJ databases">
        <title>Plant Genome Project.</title>
        <authorList>
            <person name="Zhang R.-G."/>
        </authorList>
    </citation>
    <scope>NUCLEOTIDE SEQUENCE [LARGE SCALE GENOMIC DNA]</scope>
    <source>
        <tissue evidence="4">Leaves</tissue>
    </source>
</reference>
<accession>A0ABQ8HE53</accession>
<name>A0ABQ8HE53_9ROSI</name>
<dbReference type="SUPFAM" id="SSF47113">
    <property type="entry name" value="Histone-fold"/>
    <property type="match status" value="1"/>
</dbReference>
<organism evidence="4 5">
    <name type="scientific">Xanthoceras sorbifolium</name>
    <dbReference type="NCBI Taxonomy" id="99658"/>
    <lineage>
        <taxon>Eukaryota</taxon>
        <taxon>Viridiplantae</taxon>
        <taxon>Streptophyta</taxon>
        <taxon>Embryophyta</taxon>
        <taxon>Tracheophyta</taxon>
        <taxon>Spermatophyta</taxon>
        <taxon>Magnoliopsida</taxon>
        <taxon>eudicotyledons</taxon>
        <taxon>Gunneridae</taxon>
        <taxon>Pentapetalae</taxon>
        <taxon>rosids</taxon>
        <taxon>malvids</taxon>
        <taxon>Sapindales</taxon>
        <taxon>Sapindaceae</taxon>
        <taxon>Xanthoceroideae</taxon>
        <taxon>Xanthoceras</taxon>
    </lineage>
</organism>
<dbReference type="PANTHER" id="PTHR10252:SF124">
    <property type="entry name" value="NUCLEAR TRANSCRIPTION FACTOR Y SUBUNIT C-10"/>
    <property type="match status" value="1"/>
</dbReference>
<evidence type="ECO:0000256" key="1">
    <source>
        <dbReference type="ARBA" id="ARBA00004123"/>
    </source>
</evidence>
<dbReference type="EMBL" id="JAFEMO010000011">
    <property type="protein sequence ID" value="KAH7556889.1"/>
    <property type="molecule type" value="Genomic_DNA"/>
</dbReference>
<dbReference type="Gene3D" id="1.10.20.10">
    <property type="entry name" value="Histone, subunit A"/>
    <property type="match status" value="1"/>
</dbReference>
<proteinExistence type="predicted"/>
<dbReference type="PANTHER" id="PTHR10252">
    <property type="entry name" value="HISTONE-LIKE TRANSCRIPTION FACTOR CCAAT-RELATED"/>
    <property type="match status" value="1"/>
</dbReference>
<dbReference type="InterPro" id="IPR050568">
    <property type="entry name" value="Transcr_DNA_Rep_Reg"/>
</dbReference>
<feature type="domain" description="Transcription factor CBF/NF-Y/archaeal histone" evidence="3">
    <location>
        <begin position="101"/>
        <end position="163"/>
    </location>
</feature>
<dbReference type="Proteomes" id="UP000827721">
    <property type="component" value="Unassembled WGS sequence"/>
</dbReference>
<dbReference type="Pfam" id="PF00808">
    <property type="entry name" value="CBFD_NFYB_HMF"/>
    <property type="match status" value="1"/>
</dbReference>